<accession>A0A9K3IYM0</accession>
<keyword evidence="2" id="KW-0695">RNA-directed DNA polymerase</keyword>
<organism evidence="2 3">
    <name type="scientific">Helianthus annuus</name>
    <name type="common">Common sunflower</name>
    <dbReference type="NCBI Taxonomy" id="4232"/>
    <lineage>
        <taxon>Eukaryota</taxon>
        <taxon>Viridiplantae</taxon>
        <taxon>Streptophyta</taxon>
        <taxon>Embryophyta</taxon>
        <taxon>Tracheophyta</taxon>
        <taxon>Spermatophyta</taxon>
        <taxon>Magnoliopsida</taxon>
        <taxon>eudicotyledons</taxon>
        <taxon>Gunneridae</taxon>
        <taxon>Pentapetalae</taxon>
        <taxon>asterids</taxon>
        <taxon>campanulids</taxon>
        <taxon>Asterales</taxon>
        <taxon>Asteraceae</taxon>
        <taxon>Asteroideae</taxon>
        <taxon>Heliantheae alliance</taxon>
        <taxon>Heliantheae</taxon>
        <taxon>Helianthus</taxon>
    </lineage>
</organism>
<keyword evidence="2" id="KW-0548">Nucleotidyltransferase</keyword>
<dbReference type="EMBL" id="MNCJ02000320">
    <property type="protein sequence ID" value="KAF5805170.1"/>
    <property type="molecule type" value="Genomic_DNA"/>
</dbReference>
<name>A0A9K3IYM0_HELAN</name>
<dbReference type="Gramene" id="mRNA:HanXRQr2_Chr05g0205971">
    <property type="protein sequence ID" value="CDS:HanXRQr2_Chr05g0205971.1"/>
    <property type="gene ID" value="HanXRQr2_Chr05g0205971"/>
</dbReference>
<proteinExistence type="predicted"/>
<feature type="domain" description="Reverse transcriptase zinc-binding" evidence="1">
    <location>
        <begin position="173"/>
        <end position="233"/>
    </location>
</feature>
<dbReference type="PANTHER" id="PTHR36617">
    <property type="entry name" value="PROTEIN, PUTATIVE-RELATED"/>
    <property type="match status" value="1"/>
</dbReference>
<reference evidence="2" key="2">
    <citation type="submission" date="2020-06" db="EMBL/GenBank/DDBJ databases">
        <title>Helianthus annuus Genome sequencing and assembly Release 2.</title>
        <authorList>
            <person name="Gouzy J."/>
            <person name="Langlade N."/>
            <person name="Munos S."/>
        </authorList>
    </citation>
    <scope>NUCLEOTIDE SEQUENCE</scope>
    <source>
        <tissue evidence="2">Leaves</tissue>
    </source>
</reference>
<comment type="caution">
    <text evidence="2">The sequence shown here is derived from an EMBL/GenBank/DDBJ whole genome shotgun (WGS) entry which is preliminary data.</text>
</comment>
<reference evidence="2" key="1">
    <citation type="journal article" date="2017" name="Nature">
        <title>The sunflower genome provides insights into oil metabolism, flowering and Asterid evolution.</title>
        <authorList>
            <person name="Badouin H."/>
            <person name="Gouzy J."/>
            <person name="Grassa C.J."/>
            <person name="Murat F."/>
            <person name="Staton S.E."/>
            <person name="Cottret L."/>
            <person name="Lelandais-Briere C."/>
            <person name="Owens G.L."/>
            <person name="Carrere S."/>
            <person name="Mayjonade B."/>
            <person name="Legrand L."/>
            <person name="Gill N."/>
            <person name="Kane N.C."/>
            <person name="Bowers J.E."/>
            <person name="Hubner S."/>
            <person name="Bellec A."/>
            <person name="Berard A."/>
            <person name="Berges H."/>
            <person name="Blanchet N."/>
            <person name="Boniface M.C."/>
            <person name="Brunel D."/>
            <person name="Catrice O."/>
            <person name="Chaidir N."/>
            <person name="Claudel C."/>
            <person name="Donnadieu C."/>
            <person name="Faraut T."/>
            <person name="Fievet G."/>
            <person name="Helmstetter N."/>
            <person name="King M."/>
            <person name="Knapp S.J."/>
            <person name="Lai Z."/>
            <person name="Le Paslier M.C."/>
            <person name="Lippi Y."/>
            <person name="Lorenzon L."/>
            <person name="Mandel J.R."/>
            <person name="Marage G."/>
            <person name="Marchand G."/>
            <person name="Marquand E."/>
            <person name="Bret-Mestries E."/>
            <person name="Morien E."/>
            <person name="Nambeesan S."/>
            <person name="Nguyen T."/>
            <person name="Pegot-Espagnet P."/>
            <person name="Pouilly N."/>
            <person name="Raftis F."/>
            <person name="Sallet E."/>
            <person name="Schiex T."/>
            <person name="Thomas J."/>
            <person name="Vandecasteele C."/>
            <person name="Vares D."/>
            <person name="Vear F."/>
            <person name="Vautrin S."/>
            <person name="Crespi M."/>
            <person name="Mangin B."/>
            <person name="Burke J.M."/>
            <person name="Salse J."/>
            <person name="Munos S."/>
            <person name="Vincourt P."/>
            <person name="Rieseberg L.H."/>
            <person name="Langlade N.B."/>
        </authorList>
    </citation>
    <scope>NUCLEOTIDE SEQUENCE</scope>
    <source>
        <tissue evidence="2">Leaves</tissue>
    </source>
</reference>
<dbReference type="PANTHER" id="PTHR36617:SF16">
    <property type="entry name" value="OS04G0516500 PROTEIN"/>
    <property type="match status" value="1"/>
</dbReference>
<evidence type="ECO:0000313" key="3">
    <source>
        <dbReference type="Proteomes" id="UP000215914"/>
    </source>
</evidence>
<gene>
    <name evidence="2" type="ORF">HanXRQr2_Chr05g0205971</name>
</gene>
<sequence length="334" mass="38341">MIDYGGKWCLPVMVGKEDGLLAIAGVWNNIMKVEAKTWIKGKRINSLMKGVPGNECYIRFRIDLWLGDTPLMFKWPRLFALERIKDCCVKDRVPASNEEILQLCCWDRSPVTSVEVAELVEYVNLLNGVVLSAAKDKWVWTPDGAGKFSTFSFKSLVSDDSSEDVLFSVKGPRWVPLKCRIFMWRLVLDRLPSREALRKRNILVGSDMCGLCGDGVESVDHLFSACSYSMGVWNRLSEWIKVPPIFAFSVYDLLEVHRGFEGEDKAKDIVRGLVLVACWAIWKARNDKIFSNGRGDFEDIFGEVRSLGFLWLKSRSKHRNLVWREWCNYPSYML</sequence>
<keyword evidence="3" id="KW-1185">Reference proteome</keyword>
<protein>
    <submittedName>
        <fullName evidence="2">Reverse transcriptase zinc-binding domain-containing protein</fullName>
    </submittedName>
</protein>
<keyword evidence="2" id="KW-0808">Transferase</keyword>
<evidence type="ECO:0000313" key="2">
    <source>
        <dbReference type="EMBL" id="KAF5805170.1"/>
    </source>
</evidence>
<dbReference type="Proteomes" id="UP000215914">
    <property type="component" value="Unassembled WGS sequence"/>
</dbReference>
<dbReference type="InterPro" id="IPR026960">
    <property type="entry name" value="RVT-Znf"/>
</dbReference>
<dbReference type="GO" id="GO:0003964">
    <property type="term" value="F:RNA-directed DNA polymerase activity"/>
    <property type="evidence" value="ECO:0007669"/>
    <property type="project" value="UniProtKB-KW"/>
</dbReference>
<evidence type="ECO:0000259" key="1">
    <source>
        <dbReference type="Pfam" id="PF13966"/>
    </source>
</evidence>
<dbReference type="AlphaFoldDB" id="A0A9K3IYM0"/>
<dbReference type="Pfam" id="PF13966">
    <property type="entry name" value="zf-RVT"/>
    <property type="match status" value="1"/>
</dbReference>